<accession>A0AA38MFZ3</accession>
<evidence type="ECO:0000313" key="2">
    <source>
        <dbReference type="Proteomes" id="UP001168821"/>
    </source>
</evidence>
<dbReference type="AlphaFoldDB" id="A0AA38MFZ3"/>
<dbReference type="Proteomes" id="UP001168821">
    <property type="component" value="Unassembled WGS sequence"/>
</dbReference>
<dbReference type="EMBL" id="JALNTZ010000004">
    <property type="protein sequence ID" value="KAJ3654669.1"/>
    <property type="molecule type" value="Genomic_DNA"/>
</dbReference>
<sequence length="148" mass="17086">MRRNCKQCWDMRSTSACTKHQKSIRAFYGTPRNAITCFSIATRLSLHRSGAKARYFSLAIYEHAVFISDYSDCQSKNNFGDNAIVSTVRLGSWVRRQEEQWERMRNHNPGFERQSTRARLRIAVDLCCGLSNSFTHTAVPKAWNKDTT</sequence>
<comment type="caution">
    <text evidence="1">The sequence shown here is derived from an EMBL/GenBank/DDBJ whole genome shotgun (WGS) entry which is preliminary data.</text>
</comment>
<keyword evidence="2" id="KW-1185">Reference proteome</keyword>
<organism evidence="1 2">
    <name type="scientific">Zophobas morio</name>
    <dbReference type="NCBI Taxonomy" id="2755281"/>
    <lineage>
        <taxon>Eukaryota</taxon>
        <taxon>Metazoa</taxon>
        <taxon>Ecdysozoa</taxon>
        <taxon>Arthropoda</taxon>
        <taxon>Hexapoda</taxon>
        <taxon>Insecta</taxon>
        <taxon>Pterygota</taxon>
        <taxon>Neoptera</taxon>
        <taxon>Endopterygota</taxon>
        <taxon>Coleoptera</taxon>
        <taxon>Polyphaga</taxon>
        <taxon>Cucujiformia</taxon>
        <taxon>Tenebrionidae</taxon>
        <taxon>Zophobas</taxon>
    </lineage>
</organism>
<evidence type="ECO:0000313" key="1">
    <source>
        <dbReference type="EMBL" id="KAJ3654669.1"/>
    </source>
</evidence>
<reference evidence="1" key="1">
    <citation type="journal article" date="2023" name="G3 (Bethesda)">
        <title>Whole genome assemblies of Zophobas morio and Tenebrio molitor.</title>
        <authorList>
            <person name="Kaur S."/>
            <person name="Stinson S.A."/>
            <person name="diCenzo G.C."/>
        </authorList>
    </citation>
    <scope>NUCLEOTIDE SEQUENCE</scope>
    <source>
        <strain evidence="1">QUZm001</strain>
    </source>
</reference>
<proteinExistence type="predicted"/>
<name>A0AA38MFZ3_9CUCU</name>
<protein>
    <submittedName>
        <fullName evidence="1">Uncharacterized protein</fullName>
    </submittedName>
</protein>
<gene>
    <name evidence="1" type="ORF">Zmor_013843</name>
</gene>